<organism evidence="2 3">
    <name type="scientific">Peribacillus faecalis</name>
    <dbReference type="NCBI Taxonomy" id="2772559"/>
    <lineage>
        <taxon>Bacteria</taxon>
        <taxon>Bacillati</taxon>
        <taxon>Bacillota</taxon>
        <taxon>Bacilli</taxon>
        <taxon>Bacillales</taxon>
        <taxon>Bacillaceae</taxon>
        <taxon>Peribacillus</taxon>
    </lineage>
</organism>
<sequence length="138" mass="14715">MSNSSSKRRSRRSYKVLVYASYISPTPAIAIPANSAIPFNNQVFAKNATVNPPFGILIQESGIYGITFNVTLAAITAETTTFEIFRNNTPIATVTVPTTSTVAKVATIDFLRCGDILSVRTPTGATVLDANLTAAKID</sequence>
<dbReference type="Proteomes" id="UP000602076">
    <property type="component" value="Unassembled WGS sequence"/>
</dbReference>
<dbReference type="EMBL" id="JACXSI010000012">
    <property type="protein sequence ID" value="MBD3108050.1"/>
    <property type="molecule type" value="Genomic_DNA"/>
</dbReference>
<proteinExistence type="predicted"/>
<gene>
    <name evidence="2" type="ORF">IEO70_06690</name>
</gene>
<feature type="chain" id="PRO_5037020607" description="BclA C-terminal domain-containing protein" evidence="1">
    <location>
        <begin position="31"/>
        <end position="138"/>
    </location>
</feature>
<keyword evidence="3" id="KW-1185">Reference proteome</keyword>
<evidence type="ECO:0008006" key="4">
    <source>
        <dbReference type="Google" id="ProtNLM"/>
    </source>
</evidence>
<feature type="signal peptide" evidence="1">
    <location>
        <begin position="1"/>
        <end position="30"/>
    </location>
</feature>
<dbReference type="AlphaFoldDB" id="A0A927H9X6"/>
<name>A0A927H9X6_9BACI</name>
<keyword evidence="1" id="KW-0732">Signal</keyword>
<dbReference type="InterPro" id="IPR008983">
    <property type="entry name" value="Tumour_necrosis_fac-like_dom"/>
</dbReference>
<protein>
    <recommendedName>
        <fullName evidence="4">BclA C-terminal domain-containing protein</fullName>
    </recommendedName>
</protein>
<reference evidence="2" key="1">
    <citation type="submission" date="2020-09" db="EMBL/GenBank/DDBJ databases">
        <title>Bacillus faecalis sp. nov., a moderately halophilic bacterium isolated from cow faeces.</title>
        <authorList>
            <person name="Jiang L."/>
            <person name="Lee J."/>
        </authorList>
    </citation>
    <scope>NUCLEOTIDE SEQUENCE</scope>
    <source>
        <strain evidence="2">AGMB 02131</strain>
    </source>
</reference>
<dbReference type="RefSeq" id="WP_190997585.1">
    <property type="nucleotide sequence ID" value="NZ_JACXSI010000012.1"/>
</dbReference>
<comment type="caution">
    <text evidence="2">The sequence shown here is derived from an EMBL/GenBank/DDBJ whole genome shotgun (WGS) entry which is preliminary data.</text>
</comment>
<accession>A0A927H9X6</accession>
<dbReference type="Gene3D" id="2.60.120.40">
    <property type="match status" value="1"/>
</dbReference>
<evidence type="ECO:0000256" key="1">
    <source>
        <dbReference type="SAM" id="SignalP"/>
    </source>
</evidence>
<evidence type="ECO:0000313" key="2">
    <source>
        <dbReference type="EMBL" id="MBD3108050.1"/>
    </source>
</evidence>
<evidence type="ECO:0000313" key="3">
    <source>
        <dbReference type="Proteomes" id="UP000602076"/>
    </source>
</evidence>